<dbReference type="InterPro" id="IPR013785">
    <property type="entry name" value="Aldolase_TIM"/>
</dbReference>
<dbReference type="Pfam" id="PF00834">
    <property type="entry name" value="Ribul_P_3_epim"/>
    <property type="match status" value="1"/>
</dbReference>
<dbReference type="InterPro" id="IPR026019">
    <property type="entry name" value="Ribul_P_3_epim"/>
</dbReference>
<keyword evidence="8" id="KW-0479">Metal-binding</keyword>
<reference evidence="10" key="1">
    <citation type="journal article" date="2015" name="Nature">
        <title>Complex archaea that bridge the gap between prokaryotes and eukaryotes.</title>
        <authorList>
            <person name="Spang A."/>
            <person name="Saw J.H."/>
            <person name="Jorgensen S.L."/>
            <person name="Zaremba-Niedzwiedzka K."/>
            <person name="Martijn J."/>
            <person name="Lind A.E."/>
            <person name="van Eijk R."/>
            <person name="Schleper C."/>
            <person name="Guy L."/>
            <person name="Ettema T.J."/>
        </authorList>
    </citation>
    <scope>NUCLEOTIDE SEQUENCE</scope>
</reference>
<evidence type="ECO:0000256" key="9">
    <source>
        <dbReference type="ARBA" id="ARBA00023235"/>
    </source>
</evidence>
<comment type="cofactor">
    <cofactor evidence="4">
        <name>Zn(2+)</name>
        <dbReference type="ChEBI" id="CHEBI:29105"/>
    </cofactor>
</comment>
<evidence type="ECO:0000313" key="10">
    <source>
        <dbReference type="EMBL" id="KKM63226.1"/>
    </source>
</evidence>
<dbReference type="FunFam" id="3.20.20.70:FF:000004">
    <property type="entry name" value="Ribulose-phosphate 3-epimerase"/>
    <property type="match status" value="1"/>
</dbReference>
<dbReference type="GO" id="GO:0006098">
    <property type="term" value="P:pentose-phosphate shunt"/>
    <property type="evidence" value="ECO:0007669"/>
    <property type="project" value="InterPro"/>
</dbReference>
<dbReference type="InterPro" id="IPR011060">
    <property type="entry name" value="RibuloseP-bd_barrel"/>
</dbReference>
<comment type="cofactor">
    <cofactor evidence="5">
        <name>Fe(2+)</name>
        <dbReference type="ChEBI" id="CHEBI:29033"/>
    </cofactor>
</comment>
<gene>
    <name evidence="10" type="ORF">LCGC14_1513620</name>
</gene>
<evidence type="ECO:0000256" key="3">
    <source>
        <dbReference type="ARBA" id="ARBA00001941"/>
    </source>
</evidence>
<organism evidence="10">
    <name type="scientific">marine sediment metagenome</name>
    <dbReference type="NCBI Taxonomy" id="412755"/>
    <lineage>
        <taxon>unclassified sequences</taxon>
        <taxon>metagenomes</taxon>
        <taxon>ecological metagenomes</taxon>
    </lineage>
</organism>
<sequence length="220" mass="23957">MKIKLSASVMCANLSCLKKDIKLLEEGGVDYLHFDIMDGHFVPNLTLGSGILRSLRKITELPFDTHLMIEEPARYVPVFAKAGSSIISVHVEACSHLNRTIQLIKENGVRAGVALNPATPLRRLDYILEEVSQVLIMTVNPGFAGQKLVPITISKIERLGEIIEKKGLKIDIAVDGNVSFANAPVMVKAGANILVCGTSSIFHPHLGIKKGITKLREALK</sequence>
<dbReference type="InterPro" id="IPR000056">
    <property type="entry name" value="Ribul_P_3_epim-like"/>
</dbReference>
<evidence type="ECO:0000256" key="5">
    <source>
        <dbReference type="ARBA" id="ARBA00001954"/>
    </source>
</evidence>
<comment type="caution">
    <text evidence="10">The sequence shown here is derived from an EMBL/GenBank/DDBJ whole genome shotgun (WGS) entry which is preliminary data.</text>
</comment>
<comment type="cofactor">
    <cofactor evidence="3">
        <name>Co(2+)</name>
        <dbReference type="ChEBI" id="CHEBI:48828"/>
    </cofactor>
</comment>
<dbReference type="GO" id="GO:0005975">
    <property type="term" value="P:carbohydrate metabolic process"/>
    <property type="evidence" value="ECO:0007669"/>
    <property type="project" value="InterPro"/>
</dbReference>
<protein>
    <recommendedName>
        <fullName evidence="7">ribulose-phosphate 3-epimerase</fullName>
        <ecNumber evidence="7">5.1.3.1</ecNumber>
    </recommendedName>
</protein>
<dbReference type="AlphaFoldDB" id="A0A0F9JLD9"/>
<dbReference type="GO" id="GO:0004750">
    <property type="term" value="F:D-ribulose-phosphate 3-epimerase activity"/>
    <property type="evidence" value="ECO:0007669"/>
    <property type="project" value="UniProtKB-EC"/>
</dbReference>
<dbReference type="CDD" id="cd00429">
    <property type="entry name" value="RPE"/>
    <property type="match status" value="1"/>
</dbReference>
<dbReference type="GO" id="GO:0046872">
    <property type="term" value="F:metal ion binding"/>
    <property type="evidence" value="ECO:0007669"/>
    <property type="project" value="UniProtKB-KW"/>
</dbReference>
<comment type="catalytic activity">
    <reaction evidence="1">
        <text>D-ribulose 5-phosphate = D-xylulose 5-phosphate</text>
        <dbReference type="Rhea" id="RHEA:13677"/>
        <dbReference type="ChEBI" id="CHEBI:57737"/>
        <dbReference type="ChEBI" id="CHEBI:58121"/>
        <dbReference type="EC" id="5.1.3.1"/>
    </reaction>
</comment>
<dbReference type="PANTHER" id="PTHR11749">
    <property type="entry name" value="RIBULOSE-5-PHOSPHATE-3-EPIMERASE"/>
    <property type="match status" value="1"/>
</dbReference>
<comment type="similarity">
    <text evidence="6">Belongs to the ribulose-phosphate 3-epimerase family.</text>
</comment>
<evidence type="ECO:0000256" key="6">
    <source>
        <dbReference type="ARBA" id="ARBA00009541"/>
    </source>
</evidence>
<dbReference type="PROSITE" id="PS01085">
    <property type="entry name" value="RIBUL_P_3_EPIMER_1"/>
    <property type="match status" value="1"/>
</dbReference>
<evidence type="ECO:0000256" key="2">
    <source>
        <dbReference type="ARBA" id="ARBA00001936"/>
    </source>
</evidence>
<keyword evidence="9" id="KW-0413">Isomerase</keyword>
<dbReference type="NCBIfam" id="TIGR01163">
    <property type="entry name" value="rpe"/>
    <property type="match status" value="1"/>
</dbReference>
<comment type="cofactor">
    <cofactor evidence="2">
        <name>Mn(2+)</name>
        <dbReference type="ChEBI" id="CHEBI:29035"/>
    </cofactor>
</comment>
<dbReference type="SUPFAM" id="SSF51366">
    <property type="entry name" value="Ribulose-phoshate binding barrel"/>
    <property type="match status" value="1"/>
</dbReference>
<evidence type="ECO:0000256" key="8">
    <source>
        <dbReference type="ARBA" id="ARBA00022723"/>
    </source>
</evidence>
<proteinExistence type="inferred from homology"/>
<dbReference type="EC" id="5.1.3.1" evidence="7"/>
<evidence type="ECO:0000256" key="4">
    <source>
        <dbReference type="ARBA" id="ARBA00001947"/>
    </source>
</evidence>
<dbReference type="PIRSF" id="PIRSF001461">
    <property type="entry name" value="RPE"/>
    <property type="match status" value="1"/>
</dbReference>
<accession>A0A0F9JLD9</accession>
<evidence type="ECO:0000256" key="7">
    <source>
        <dbReference type="ARBA" id="ARBA00013188"/>
    </source>
</evidence>
<dbReference type="HAMAP" id="MF_02227">
    <property type="entry name" value="RPE"/>
    <property type="match status" value="1"/>
</dbReference>
<dbReference type="EMBL" id="LAZR01011138">
    <property type="protein sequence ID" value="KKM63226.1"/>
    <property type="molecule type" value="Genomic_DNA"/>
</dbReference>
<evidence type="ECO:0000256" key="1">
    <source>
        <dbReference type="ARBA" id="ARBA00001782"/>
    </source>
</evidence>
<name>A0A0F9JLD9_9ZZZZ</name>
<dbReference type="Gene3D" id="3.20.20.70">
    <property type="entry name" value="Aldolase class I"/>
    <property type="match status" value="1"/>
</dbReference>
<dbReference type="NCBIfam" id="NF004076">
    <property type="entry name" value="PRK05581.1-4"/>
    <property type="match status" value="1"/>
</dbReference>
<dbReference type="GO" id="GO:0005737">
    <property type="term" value="C:cytoplasm"/>
    <property type="evidence" value="ECO:0007669"/>
    <property type="project" value="UniProtKB-ARBA"/>
</dbReference>